<dbReference type="Proteomes" id="UP000776252">
    <property type="component" value="Unassembled WGS sequence"/>
</dbReference>
<feature type="domain" description="Alpha-D-phosphohexomutase alpha/beta/alpha" evidence="7">
    <location>
        <begin position="43"/>
        <end position="181"/>
    </location>
</feature>
<dbReference type="EMBL" id="JAHLDV010000046">
    <property type="protein sequence ID" value="MBU3161087.1"/>
    <property type="molecule type" value="Genomic_DNA"/>
</dbReference>
<keyword evidence="11" id="KW-1185">Reference proteome</keyword>
<evidence type="ECO:0000313" key="11">
    <source>
        <dbReference type="Proteomes" id="UP000776252"/>
    </source>
</evidence>
<keyword evidence="2" id="KW-0597">Phosphoprotein</keyword>
<dbReference type="InterPro" id="IPR005845">
    <property type="entry name" value="A-D-PHexomutase_a/b/a-II"/>
</dbReference>
<reference evidence="10 11" key="1">
    <citation type="submission" date="2021-06" db="EMBL/GenBank/DDBJ databases">
        <title>Clostridia strains as spoilage organisms.</title>
        <authorList>
            <person name="Wambui J."/>
            <person name="Stephan R."/>
            <person name="Stevens M.J.A."/>
        </authorList>
    </citation>
    <scope>NUCLEOTIDE SEQUENCE [LARGE SCALE GENOMIC DNA]</scope>
    <source>
        <strain evidence="10 11">DSM 14204</strain>
    </source>
</reference>
<feature type="domain" description="Alpha-D-phosphohexomutase alpha/beta/alpha" evidence="8">
    <location>
        <begin position="209"/>
        <end position="314"/>
    </location>
</feature>
<evidence type="ECO:0000256" key="5">
    <source>
        <dbReference type="ARBA" id="ARBA00023235"/>
    </source>
</evidence>
<evidence type="ECO:0000313" key="10">
    <source>
        <dbReference type="EMBL" id="MBU3161087.1"/>
    </source>
</evidence>
<evidence type="ECO:0000256" key="4">
    <source>
        <dbReference type="ARBA" id="ARBA00022842"/>
    </source>
</evidence>
<dbReference type="InterPro" id="IPR016066">
    <property type="entry name" value="A-D-PHexomutase_CS"/>
</dbReference>
<gene>
    <name evidence="10" type="ORF">KPL37_15285</name>
</gene>
<dbReference type="Pfam" id="PF02880">
    <property type="entry name" value="PGM_PMM_III"/>
    <property type="match status" value="1"/>
</dbReference>
<name>A0ABS6BVY3_9CLOT</name>
<organism evidence="10 11">
    <name type="scientific">Clostridium frigoris</name>
    <dbReference type="NCBI Taxonomy" id="205327"/>
    <lineage>
        <taxon>Bacteria</taxon>
        <taxon>Bacillati</taxon>
        <taxon>Bacillota</taxon>
        <taxon>Clostridia</taxon>
        <taxon>Eubacteriales</taxon>
        <taxon>Clostridiaceae</taxon>
        <taxon>Clostridium</taxon>
    </lineage>
</organism>
<evidence type="ECO:0000259" key="7">
    <source>
        <dbReference type="Pfam" id="PF02878"/>
    </source>
</evidence>
<comment type="similarity">
    <text evidence="6">Belongs to the phosphohexose mutase family.</text>
</comment>
<dbReference type="Pfam" id="PF02879">
    <property type="entry name" value="PGM_PMM_II"/>
    <property type="match status" value="1"/>
</dbReference>
<accession>A0ABS6BVY3</accession>
<evidence type="ECO:0000259" key="9">
    <source>
        <dbReference type="Pfam" id="PF02880"/>
    </source>
</evidence>
<dbReference type="InterPro" id="IPR005846">
    <property type="entry name" value="A-D-PHexomutase_a/b/a-III"/>
</dbReference>
<dbReference type="PROSITE" id="PS00710">
    <property type="entry name" value="PGM_PMM"/>
    <property type="match status" value="1"/>
</dbReference>
<comment type="cofactor">
    <cofactor evidence="1">
        <name>Mg(2+)</name>
        <dbReference type="ChEBI" id="CHEBI:18420"/>
    </cofactor>
</comment>
<keyword evidence="3 6" id="KW-0479">Metal-binding</keyword>
<keyword evidence="5" id="KW-0413">Isomerase</keyword>
<evidence type="ECO:0000259" key="8">
    <source>
        <dbReference type="Pfam" id="PF02879"/>
    </source>
</evidence>
<dbReference type="CDD" id="cd05799">
    <property type="entry name" value="PGM2"/>
    <property type="match status" value="1"/>
</dbReference>
<feature type="domain" description="Alpha-D-phosphohexomutase alpha/beta/alpha" evidence="9">
    <location>
        <begin position="322"/>
        <end position="446"/>
    </location>
</feature>
<dbReference type="PANTHER" id="PTHR45745:SF1">
    <property type="entry name" value="PHOSPHOGLUCOMUTASE 2B-RELATED"/>
    <property type="match status" value="1"/>
</dbReference>
<evidence type="ECO:0000256" key="3">
    <source>
        <dbReference type="ARBA" id="ARBA00022723"/>
    </source>
</evidence>
<dbReference type="InterPro" id="IPR005844">
    <property type="entry name" value="A-D-PHexomutase_a/b/a-I"/>
</dbReference>
<keyword evidence="4 6" id="KW-0460">Magnesium</keyword>
<evidence type="ECO:0000256" key="2">
    <source>
        <dbReference type="ARBA" id="ARBA00022553"/>
    </source>
</evidence>
<sequence>MTYKKRYEEWVNNKYFDEETREELKSIKNDNKEIEDRFYMDLEFGTAGLRGKLGAGLNRMNIYIISRATQGLADYIKEYGKEYMDRGVAIAYDCRHYSVKFAATAAQVLAANGIKAYLFEELRPTPELSYAVRTLHTAAGIVVTASHNPKEYNGYKVYWEDGAQILSSTAKGITEKIKSITDFSSIKVMDIEEAKEKGLIVILGKAMDDEYMEKVRGLAIRDNIDKDIKIVYTPLNGTGNVPVRRILKERGFTNIIVVPEQEKPDPDFTTVGYPNPEDVKAFKYARELGKKEGAELLIATDPDCDRLAIMVRDELGDYVAFNGNQTGAILIKYVIEGMKEKGTLPKNAAIVKSLVTGDLGRAIAKKYGVETFEVLTGFKNICSKIQDFKKDNSFEFIFGYEESIGYVAGTFVRDKDAVIASMLLCEAAAYYKSKGKTLLDILNEIYVEFGYYRENLISLVLEGIEGQERISRMMVEYRKDYLLTIGSSKLTKFIDYDVEKSYDILNNAEEPSGIEKSNVLKFYFDDDSWYAVRPSGTEPKIKIYMYSKGKTLKAAQEKLVEMEEVIIAKLQSTK</sequence>
<protein>
    <submittedName>
        <fullName evidence="10">Phospho-sugar mutase</fullName>
    </submittedName>
</protein>
<dbReference type="PANTHER" id="PTHR45745">
    <property type="entry name" value="PHOSPHOMANNOMUTASE 45A"/>
    <property type="match status" value="1"/>
</dbReference>
<proteinExistence type="inferred from homology"/>
<evidence type="ECO:0000256" key="1">
    <source>
        <dbReference type="ARBA" id="ARBA00001946"/>
    </source>
</evidence>
<comment type="caution">
    <text evidence="10">The sequence shown here is derived from an EMBL/GenBank/DDBJ whole genome shotgun (WGS) entry which is preliminary data.</text>
</comment>
<dbReference type="Pfam" id="PF02878">
    <property type="entry name" value="PGM_PMM_I"/>
    <property type="match status" value="1"/>
</dbReference>
<evidence type="ECO:0000256" key="6">
    <source>
        <dbReference type="RuleBase" id="RU004326"/>
    </source>
</evidence>
<dbReference type="RefSeq" id="WP_216150751.1">
    <property type="nucleotide sequence ID" value="NZ_JAHLDV010000046.1"/>
</dbReference>